<dbReference type="InterPro" id="IPR000266">
    <property type="entry name" value="Ribosomal_uS17"/>
</dbReference>
<dbReference type="InterPro" id="IPR012340">
    <property type="entry name" value="NA-bd_OB-fold"/>
</dbReference>
<keyword evidence="3 6" id="KW-0694">RNA-binding</keyword>
<dbReference type="RefSeq" id="WP_158349594.1">
    <property type="nucleotide sequence ID" value="NZ_CP032996.1"/>
</dbReference>
<dbReference type="Pfam" id="PF00366">
    <property type="entry name" value="Ribosomal_S17"/>
    <property type="match status" value="1"/>
</dbReference>
<dbReference type="EMBL" id="CP032996">
    <property type="protein sequence ID" value="QCI27327.1"/>
    <property type="molecule type" value="Genomic_DNA"/>
</dbReference>
<dbReference type="Gene3D" id="2.40.50.140">
    <property type="entry name" value="Nucleic acid-binding proteins"/>
    <property type="match status" value="1"/>
</dbReference>
<dbReference type="PANTHER" id="PTHR10744">
    <property type="entry name" value="40S RIBOSOMAL PROTEIN S11 FAMILY MEMBER"/>
    <property type="match status" value="1"/>
</dbReference>
<evidence type="ECO:0000256" key="4">
    <source>
        <dbReference type="ARBA" id="ARBA00022980"/>
    </source>
</evidence>
<keyword evidence="4 6" id="KW-0689">Ribosomal protein</keyword>
<dbReference type="AlphaFoldDB" id="A0A4D6YBI9"/>
<gene>
    <name evidence="6 8" type="primary">rpsQ</name>
    <name evidence="8" type="ORF">D9V81_01775</name>
</gene>
<evidence type="ECO:0000256" key="7">
    <source>
        <dbReference type="RuleBase" id="RU003872"/>
    </source>
</evidence>
<dbReference type="SUPFAM" id="SSF50249">
    <property type="entry name" value="Nucleic acid-binding proteins"/>
    <property type="match status" value="1"/>
</dbReference>
<dbReference type="GO" id="GO:0003735">
    <property type="term" value="F:structural constituent of ribosome"/>
    <property type="evidence" value="ECO:0007669"/>
    <property type="project" value="UniProtKB-UniRule"/>
</dbReference>
<keyword evidence="5 6" id="KW-0687">Ribonucleoprotein</keyword>
<dbReference type="GO" id="GO:0006412">
    <property type="term" value="P:translation"/>
    <property type="evidence" value="ECO:0007669"/>
    <property type="project" value="UniProtKB-UniRule"/>
</dbReference>
<dbReference type="InterPro" id="IPR019984">
    <property type="entry name" value="Ribosomal_uS17_bact/chlr"/>
</dbReference>
<accession>A0A4D6YBI9</accession>
<dbReference type="InterPro" id="IPR019979">
    <property type="entry name" value="Ribosomal_uS17_CS"/>
</dbReference>
<comment type="function">
    <text evidence="6">One of the primary rRNA binding proteins, it binds specifically to the 5'-end of 16S ribosomal RNA.</text>
</comment>
<dbReference type="HAMAP" id="MF_01345_B">
    <property type="entry name" value="Ribosomal_uS17_B"/>
    <property type="match status" value="1"/>
</dbReference>
<keyword evidence="9" id="KW-1185">Reference proteome</keyword>
<dbReference type="PROSITE" id="PS00056">
    <property type="entry name" value="RIBOSOMAL_S17"/>
    <property type="match status" value="1"/>
</dbReference>
<evidence type="ECO:0000256" key="5">
    <source>
        <dbReference type="ARBA" id="ARBA00023274"/>
    </source>
</evidence>
<reference evidence="8 9" key="1">
    <citation type="submission" date="2018-10" db="EMBL/GenBank/DDBJ databases">
        <title>Comparative functional genomics of the obligate endosymbiont Buchnera aphidicola.</title>
        <authorList>
            <person name="Chong R.A."/>
        </authorList>
    </citation>
    <scope>NUCLEOTIDE SEQUENCE [LARGE SCALE GENOMIC DNA]</scope>
    <source>
        <strain evidence="8 9">Tma</strain>
    </source>
</reference>
<evidence type="ECO:0000256" key="1">
    <source>
        <dbReference type="ARBA" id="ARBA00010254"/>
    </source>
</evidence>
<proteinExistence type="inferred from homology"/>
<protein>
    <recommendedName>
        <fullName evidence="6">Small ribosomal subunit protein uS17</fullName>
    </recommendedName>
</protein>
<evidence type="ECO:0000256" key="6">
    <source>
        <dbReference type="HAMAP-Rule" id="MF_01345"/>
    </source>
</evidence>
<sequence length="84" mass="9767">MNSKVCILKGIIINNKMHKSAIVVIERLIKHPIYKKFIKKQTKLHIHDENNLCSNGDIVEISQCKPISRTKSWKLVKIIKKSIF</sequence>
<dbReference type="Proteomes" id="UP000298603">
    <property type="component" value="Chromosome"/>
</dbReference>
<dbReference type="GO" id="GO:0022627">
    <property type="term" value="C:cytosolic small ribosomal subunit"/>
    <property type="evidence" value="ECO:0007669"/>
    <property type="project" value="UniProtKB-UniRule"/>
</dbReference>
<comment type="subunit">
    <text evidence="6">Part of the 30S ribosomal subunit.</text>
</comment>
<organism evidence="8 9">
    <name type="scientific">Buchnera aphidicola</name>
    <name type="common">Therioaphis trifolii</name>
    <dbReference type="NCBI Taxonomy" id="1241884"/>
    <lineage>
        <taxon>Bacteria</taxon>
        <taxon>Pseudomonadati</taxon>
        <taxon>Pseudomonadota</taxon>
        <taxon>Gammaproteobacteria</taxon>
        <taxon>Enterobacterales</taxon>
        <taxon>Erwiniaceae</taxon>
        <taxon>Buchnera</taxon>
    </lineage>
</organism>
<dbReference type="NCBIfam" id="TIGR03635">
    <property type="entry name" value="uS17_bact"/>
    <property type="match status" value="1"/>
</dbReference>
<evidence type="ECO:0000256" key="2">
    <source>
        <dbReference type="ARBA" id="ARBA00022730"/>
    </source>
</evidence>
<keyword evidence="2 6" id="KW-0699">rRNA-binding</keyword>
<dbReference type="OrthoDB" id="9811714at2"/>
<evidence type="ECO:0000256" key="3">
    <source>
        <dbReference type="ARBA" id="ARBA00022884"/>
    </source>
</evidence>
<dbReference type="NCBIfam" id="NF004123">
    <property type="entry name" value="PRK05610.1"/>
    <property type="match status" value="1"/>
</dbReference>
<evidence type="ECO:0000313" key="9">
    <source>
        <dbReference type="Proteomes" id="UP000298603"/>
    </source>
</evidence>
<comment type="similarity">
    <text evidence="1 6 7">Belongs to the universal ribosomal protein uS17 family.</text>
</comment>
<dbReference type="PANTHER" id="PTHR10744:SF1">
    <property type="entry name" value="SMALL RIBOSOMAL SUBUNIT PROTEIN US17M"/>
    <property type="match status" value="1"/>
</dbReference>
<dbReference type="PRINTS" id="PR00973">
    <property type="entry name" value="RIBOSOMALS17"/>
</dbReference>
<dbReference type="GO" id="GO:0019843">
    <property type="term" value="F:rRNA binding"/>
    <property type="evidence" value="ECO:0007669"/>
    <property type="project" value="UniProtKB-UniRule"/>
</dbReference>
<name>A0A4D6YBI9_9GAMM</name>
<dbReference type="CDD" id="cd00364">
    <property type="entry name" value="Ribosomal_uS17"/>
    <property type="match status" value="1"/>
</dbReference>
<evidence type="ECO:0000313" key="8">
    <source>
        <dbReference type="EMBL" id="QCI27327.1"/>
    </source>
</evidence>